<feature type="region of interest" description="Disordered" evidence="5">
    <location>
        <begin position="684"/>
        <end position="737"/>
    </location>
</feature>
<evidence type="ECO:0000256" key="4">
    <source>
        <dbReference type="ARBA" id="ARBA00023136"/>
    </source>
</evidence>
<evidence type="ECO:0000256" key="6">
    <source>
        <dbReference type="SAM" id="Phobius"/>
    </source>
</evidence>
<feature type="transmembrane region" description="Helical" evidence="6">
    <location>
        <begin position="523"/>
        <end position="541"/>
    </location>
</feature>
<feature type="domain" description="Inositolphosphotransferase Aur1/Ipt1" evidence="7">
    <location>
        <begin position="490"/>
        <end position="669"/>
    </location>
</feature>
<feature type="transmembrane region" description="Helical" evidence="6">
    <location>
        <begin position="605"/>
        <end position="624"/>
    </location>
</feature>
<evidence type="ECO:0000259" key="7">
    <source>
        <dbReference type="Pfam" id="PF14378"/>
    </source>
</evidence>
<dbReference type="PANTHER" id="PTHR31310:SF7">
    <property type="entry name" value="PA-PHOSPHATASE RELATED-FAMILY PROTEIN DDB_G0268928"/>
    <property type="match status" value="1"/>
</dbReference>
<dbReference type="SUPFAM" id="SSF48317">
    <property type="entry name" value="Acid phosphatase/Vanadium-dependent haloperoxidase"/>
    <property type="match status" value="1"/>
</dbReference>
<dbReference type="InterPro" id="IPR052185">
    <property type="entry name" value="IPC_Synthase-Related"/>
</dbReference>
<protein>
    <recommendedName>
        <fullName evidence="7">Inositolphosphotransferase Aur1/Ipt1 domain-containing protein</fullName>
    </recommendedName>
</protein>
<feature type="transmembrane region" description="Helical" evidence="6">
    <location>
        <begin position="326"/>
        <end position="357"/>
    </location>
</feature>
<dbReference type="Pfam" id="PF14378">
    <property type="entry name" value="PAP2_3"/>
    <property type="match status" value="1"/>
</dbReference>
<evidence type="ECO:0000256" key="1">
    <source>
        <dbReference type="ARBA" id="ARBA00004141"/>
    </source>
</evidence>
<keyword evidence="2 6" id="KW-0812">Transmembrane</keyword>
<evidence type="ECO:0000313" key="9">
    <source>
        <dbReference type="Proteomes" id="UP000617734"/>
    </source>
</evidence>
<dbReference type="EMBL" id="BNBO01000056">
    <property type="protein sequence ID" value="GHH82008.1"/>
    <property type="molecule type" value="Genomic_DNA"/>
</dbReference>
<name>A0A919GD78_9ACTN</name>
<dbReference type="InterPro" id="IPR036938">
    <property type="entry name" value="PAP2/HPO_sf"/>
</dbReference>
<feature type="compositionally biased region" description="Basic and acidic residues" evidence="5">
    <location>
        <begin position="700"/>
        <end position="713"/>
    </location>
</feature>
<feature type="transmembrane region" description="Helical" evidence="6">
    <location>
        <begin position="80"/>
        <end position="101"/>
    </location>
</feature>
<keyword evidence="9" id="KW-1185">Reference proteome</keyword>
<sequence>MEVTEIQGSAHRSARAESLGAAVRRFGPLCLRLVVLGAAAAVTWAALGRPAARRRTDAITAGREIPAVGAVLDGPGTGTVARIVLLVVALGAAAVAGELVVRNLPHAIAHPAEPPHPAGSSRPAAATGRTVAGPLRPGSLRPVDGSSASSARDGPAKPSLPSWIAPLAPSAVLISAALRGYAVDAVQALACLALVLTEFLAAGRRRSPGGLALGAAIVVQPALLLFLVPAWRWCGRRRALAALAVSLALGGAVRLPRPPLTAASWRSPGDPLVMPGADPESRSALGVLLRLGLHGVPLLCLWSLVALVVGGLALRRGARYHGDGQVLLALAVIGCASVLLSAVALPSDLGWLLLAGLGRLGRRPEDRPLWPVATATAVLLPVALLTPHPHAVSSAVVRGAGTVFAAGAAVALPFRLREDPLWQVRRAPGPTTRRPFGRSFLPLLPAWMRPVSRPALLLELLLIQVCYGIYSFIRNAAPNRAATAVENAEQLYRLEQLLHLDVEGAVNHWARERAWLMDVMLDYYHVLHFAVPMAVLVWLYLTRPVRYRTGRTVLFVTTGLALAGYWGLPLAPPRLTPGLALRDTPSSAGPGAEPGAVLTALTNQYAAMPSLHVGWSLWCALVVVTATRSPWARVAAVLYPAATLLVVLGTANHWLLDGVAGAFLLAAGCLVQYVLTGRRLVDPDPAAGPPGRARSGWHPVSDRRRATAGERGARPAAPARARSRRLRRVRRPSGSAR</sequence>
<feature type="transmembrane region" description="Helical" evidence="6">
    <location>
        <begin position="553"/>
        <end position="571"/>
    </location>
</feature>
<dbReference type="PANTHER" id="PTHR31310">
    <property type="match status" value="1"/>
</dbReference>
<comment type="subcellular location">
    <subcellularLocation>
        <location evidence="1">Membrane</location>
        <topology evidence="1">Multi-pass membrane protein</topology>
    </subcellularLocation>
</comment>
<feature type="transmembrane region" description="Helical" evidence="6">
    <location>
        <begin position="291"/>
        <end position="314"/>
    </location>
</feature>
<feature type="compositionally biased region" description="Low complexity" evidence="5">
    <location>
        <begin position="684"/>
        <end position="694"/>
    </location>
</feature>
<evidence type="ECO:0000256" key="2">
    <source>
        <dbReference type="ARBA" id="ARBA00022692"/>
    </source>
</evidence>
<proteinExistence type="predicted"/>
<evidence type="ECO:0000256" key="3">
    <source>
        <dbReference type="ARBA" id="ARBA00022989"/>
    </source>
</evidence>
<reference evidence="8" key="2">
    <citation type="submission" date="2020-09" db="EMBL/GenBank/DDBJ databases">
        <authorList>
            <person name="Sun Q."/>
            <person name="Ohkuma M."/>
        </authorList>
    </citation>
    <scope>NUCLEOTIDE SEQUENCE</scope>
    <source>
        <strain evidence="8">JCM 4646</strain>
    </source>
</reference>
<feature type="transmembrane region" description="Helical" evidence="6">
    <location>
        <begin position="455"/>
        <end position="473"/>
    </location>
</feature>
<keyword evidence="3 6" id="KW-1133">Transmembrane helix</keyword>
<dbReference type="InterPro" id="IPR026841">
    <property type="entry name" value="Aur1/Ipt1"/>
</dbReference>
<reference evidence="8" key="1">
    <citation type="journal article" date="2014" name="Int. J. Syst. Evol. Microbiol.">
        <title>Complete genome sequence of Corynebacterium casei LMG S-19264T (=DSM 44701T), isolated from a smear-ripened cheese.</title>
        <authorList>
            <consortium name="US DOE Joint Genome Institute (JGI-PGF)"/>
            <person name="Walter F."/>
            <person name="Albersmeier A."/>
            <person name="Kalinowski J."/>
            <person name="Ruckert C."/>
        </authorList>
    </citation>
    <scope>NUCLEOTIDE SEQUENCE</scope>
    <source>
        <strain evidence="8">JCM 4646</strain>
    </source>
</reference>
<feature type="transmembrane region" description="Helical" evidence="6">
    <location>
        <begin position="210"/>
        <end position="233"/>
    </location>
</feature>
<keyword evidence="4 6" id="KW-0472">Membrane</keyword>
<feature type="transmembrane region" description="Helical" evidence="6">
    <location>
        <begin position="631"/>
        <end position="648"/>
    </location>
</feature>
<comment type="caution">
    <text evidence="8">The sequence shown here is derived from an EMBL/GenBank/DDBJ whole genome shotgun (WGS) entry which is preliminary data.</text>
</comment>
<evidence type="ECO:0000313" key="8">
    <source>
        <dbReference type="EMBL" id="GHH82008.1"/>
    </source>
</evidence>
<dbReference type="CDD" id="cd03386">
    <property type="entry name" value="PAP2_Aur1_like"/>
    <property type="match status" value="1"/>
</dbReference>
<evidence type="ECO:0000256" key="5">
    <source>
        <dbReference type="SAM" id="MobiDB-lite"/>
    </source>
</evidence>
<feature type="transmembrane region" description="Helical" evidence="6">
    <location>
        <begin position="29"/>
        <end position="47"/>
    </location>
</feature>
<feature type="compositionally biased region" description="Basic residues" evidence="5">
    <location>
        <begin position="721"/>
        <end position="731"/>
    </location>
</feature>
<accession>A0A919GD78</accession>
<gene>
    <name evidence="8" type="ORF">GCM10018781_66010</name>
</gene>
<dbReference type="Proteomes" id="UP000617734">
    <property type="component" value="Unassembled WGS sequence"/>
</dbReference>
<dbReference type="AlphaFoldDB" id="A0A919GD78"/>
<dbReference type="GO" id="GO:0016020">
    <property type="term" value="C:membrane"/>
    <property type="evidence" value="ECO:0007669"/>
    <property type="project" value="UniProtKB-SubCell"/>
</dbReference>
<organism evidence="8 9">
    <name type="scientific">Kitasatospora indigofera</name>
    <dbReference type="NCBI Taxonomy" id="67307"/>
    <lineage>
        <taxon>Bacteria</taxon>
        <taxon>Bacillati</taxon>
        <taxon>Actinomycetota</taxon>
        <taxon>Actinomycetes</taxon>
        <taxon>Kitasatosporales</taxon>
        <taxon>Streptomycetaceae</taxon>
        <taxon>Kitasatospora</taxon>
    </lineage>
</organism>
<feature type="transmembrane region" description="Helical" evidence="6">
    <location>
        <begin position="395"/>
        <end position="416"/>
    </location>
</feature>
<feature type="region of interest" description="Disordered" evidence="5">
    <location>
        <begin position="111"/>
        <end position="154"/>
    </location>
</feature>